<dbReference type="GO" id="GO:0051539">
    <property type="term" value="F:4 iron, 4 sulfur cluster binding"/>
    <property type="evidence" value="ECO:0007669"/>
    <property type="project" value="UniProtKB-KW"/>
</dbReference>
<dbReference type="GO" id="GO:0016491">
    <property type="term" value="F:oxidoreductase activity"/>
    <property type="evidence" value="ECO:0007669"/>
    <property type="project" value="UniProtKB-ARBA"/>
</dbReference>
<evidence type="ECO:0000259" key="2">
    <source>
        <dbReference type="Pfam" id="PF02589"/>
    </source>
</evidence>
<organism evidence="4 5">
    <name type="scientific">Halodesulfurarchaeum formicicum</name>
    <dbReference type="NCBI Taxonomy" id="1873524"/>
    <lineage>
        <taxon>Archaea</taxon>
        <taxon>Methanobacteriati</taxon>
        <taxon>Methanobacteriota</taxon>
        <taxon>Stenosarchaea group</taxon>
        <taxon>Halobacteria</taxon>
        <taxon>Halobacteriales</taxon>
        <taxon>Halobacteriaceae</taxon>
        <taxon>Halodesulfurarchaeum</taxon>
    </lineage>
</organism>
<dbReference type="GO" id="GO:0006089">
    <property type="term" value="P:lactate metabolic process"/>
    <property type="evidence" value="ECO:0007669"/>
    <property type="project" value="InterPro"/>
</dbReference>
<dbReference type="GeneID" id="30417610"/>
<gene>
    <name evidence="4" type="ORF">HSR6_1086</name>
</gene>
<keyword evidence="1" id="KW-0408">Iron</keyword>
<keyword evidence="5" id="KW-1185">Reference proteome</keyword>
<dbReference type="InterPro" id="IPR017900">
    <property type="entry name" value="4Fe4S_Fe_S_CS"/>
</dbReference>
<feature type="domain" description="LUD" evidence="2">
    <location>
        <begin position="67"/>
        <end position="275"/>
    </location>
</feature>
<dbReference type="SUPFAM" id="SSF100950">
    <property type="entry name" value="NagB/RpiA/CoA transferase-like"/>
    <property type="match status" value="1"/>
</dbReference>
<dbReference type="InterPro" id="IPR003741">
    <property type="entry name" value="LUD_dom"/>
</dbReference>
<dbReference type="PANTHER" id="PTHR47153:SF2">
    <property type="entry name" value="LACTATE UTILIZATION PROTEIN B"/>
    <property type="match status" value="1"/>
</dbReference>
<keyword evidence="1" id="KW-0004">4Fe-4S</keyword>
<sequence length="733" mass="79699">MTEESRGQTAAHIRDVMTTDGAAVNEQIRNLNANRYESVAAFDDYETCRERAREIKERAIENLPTLIETVTEQVEANGGHVHVATDGAAANRYVQDVLDEQAGETVVKSKSMTTEEIGLREHLAEAGADVFETDLGEFVIQLAEESPSHIVGPSLHKSREEIATLFNEQFDPDSPLETPAELTAFAREYLGERMKEADLGITGANFVLAESGSVVLVTNEGNARKSAVVPDTHVAVAGIEKLIPSIEELHPFLELIARSATGQDIAQYVSLLTPPVESPTLDFDRPDQPIDATDDDREFHLVLLDNGRTAMREDPHLRETLYCIRCGACLNSCANFQQVGGHAFGGDTYTGGIGTGWVAGLDGPDATAAFNDLCTSCSRCVPNCPVKIDIPWINTVVRDRRNNGNTPDAVDHLIDPLVPDQESTGLDRQKRFFGNIDTVLRLGSALAPVSNWALSLPGVDRLLESTVGIDRRRSLPQLATETFRSWWADHHEDPDSADTTVHLFVDLYTNYLYPERGKAAVRLLRELDLSVEVTPVLPSGRAPLSQGMITTATEQANEVAEALESPIAADEPVLVIEPSDLALFRSEYSKLLPTETAAKIDAGTAGILEYVSPLIKSHTEIESGASGEIVFHSNCQQRTAGFEEPTVEALEALGYDVRTTDVECCGMAGSFGYKSQYYELSMAVGDDLEPQVADTDVLASGTSCVAQIGSLTDGDEPPHPVELVERAWAEHRS</sequence>
<dbReference type="InterPro" id="IPR024185">
    <property type="entry name" value="FTHF_cligase-like_sf"/>
</dbReference>
<evidence type="ECO:0000313" key="5">
    <source>
        <dbReference type="Proteomes" id="UP000186165"/>
    </source>
</evidence>
<dbReference type="KEGG" id="hhsr:HSR6_1086"/>
<dbReference type="InterPro" id="IPR037171">
    <property type="entry name" value="NagB/RpiA_transferase-like"/>
</dbReference>
<evidence type="ECO:0000259" key="3">
    <source>
        <dbReference type="Pfam" id="PF13183"/>
    </source>
</evidence>
<keyword evidence="1" id="KW-0411">Iron-sulfur</keyword>
<name>A0A1J1ACP8_9EURY</name>
<evidence type="ECO:0000256" key="1">
    <source>
        <dbReference type="ARBA" id="ARBA00022485"/>
    </source>
</evidence>
<accession>A0A1J1ACP8</accession>
<dbReference type="OrthoDB" id="230142at2157"/>
<dbReference type="InterPro" id="IPR017896">
    <property type="entry name" value="4Fe4S_Fe-S-bd"/>
</dbReference>
<reference evidence="5" key="1">
    <citation type="submission" date="2016-08" db="EMBL/GenBank/DDBJ databases">
        <title>Discovery of first anaerobic lithoheterotrophic haloarchae widely represented in hypersaline habitats.</title>
        <authorList>
            <person name="Sorokin D.Y."/>
            <person name="Kublanov I.V."/>
            <person name="Roman P."/>
            <person name="Sinninghe Damste J.S."/>
            <person name="Golyshin P.N."/>
            <person name="Rojo D."/>
            <person name="Ciordia S."/>
            <person name="Mena Md.C."/>
            <person name="Ferrer M."/>
            <person name="Smedile F."/>
            <person name="Messina E."/>
            <person name="La Cono V."/>
            <person name="Yakimov M.M."/>
        </authorList>
    </citation>
    <scope>NUCLEOTIDE SEQUENCE [LARGE SCALE GENOMIC DNA]</scope>
    <source>
        <strain evidence="5">HSR6</strain>
    </source>
</reference>
<feature type="domain" description="4Fe-4S ferredoxin-type" evidence="3">
    <location>
        <begin position="321"/>
        <end position="388"/>
    </location>
</feature>
<dbReference type="Pfam" id="PF02589">
    <property type="entry name" value="LUD_dom"/>
    <property type="match status" value="1"/>
</dbReference>
<dbReference type="Pfam" id="PF13183">
    <property type="entry name" value="Fer4_8"/>
    <property type="match status" value="1"/>
</dbReference>
<evidence type="ECO:0000313" key="4">
    <source>
        <dbReference type="EMBL" id="APE95536.1"/>
    </source>
</evidence>
<proteinExistence type="predicted"/>
<protein>
    <submittedName>
        <fullName evidence="4">(4Fe-4S)-binding protein</fullName>
    </submittedName>
</protein>
<dbReference type="InterPro" id="IPR004452">
    <property type="entry name" value="LutB/LldF"/>
</dbReference>
<dbReference type="RefSeq" id="WP_071933049.1">
    <property type="nucleotide sequence ID" value="NZ_CP016804.1"/>
</dbReference>
<keyword evidence="1" id="KW-0479">Metal-binding</keyword>
<dbReference type="Proteomes" id="UP000186165">
    <property type="component" value="Chromosome"/>
</dbReference>
<dbReference type="PANTHER" id="PTHR47153">
    <property type="entry name" value="LACTATE UTILIZATION PROTEIN B"/>
    <property type="match status" value="1"/>
</dbReference>
<dbReference type="SUPFAM" id="SSF46548">
    <property type="entry name" value="alpha-helical ferredoxin"/>
    <property type="match status" value="1"/>
</dbReference>
<dbReference type="AlphaFoldDB" id="A0A1J1ACP8"/>
<dbReference type="PROSITE" id="PS00198">
    <property type="entry name" value="4FE4S_FER_1"/>
    <property type="match status" value="1"/>
</dbReference>
<dbReference type="EMBL" id="CP016804">
    <property type="protein sequence ID" value="APE95536.1"/>
    <property type="molecule type" value="Genomic_DNA"/>
</dbReference>
<dbReference type="Gene3D" id="3.40.50.10420">
    <property type="entry name" value="NagB/RpiA/CoA transferase-like"/>
    <property type="match status" value="1"/>
</dbReference>